<evidence type="ECO:0000313" key="8">
    <source>
        <dbReference type="Proteomes" id="UP000800200"/>
    </source>
</evidence>
<evidence type="ECO:0000313" key="7">
    <source>
        <dbReference type="EMBL" id="KAF2181635.1"/>
    </source>
</evidence>
<dbReference type="Proteomes" id="UP000800200">
    <property type="component" value="Unassembled WGS sequence"/>
</dbReference>
<evidence type="ECO:0000256" key="4">
    <source>
        <dbReference type="ARBA" id="ARBA00023136"/>
    </source>
</evidence>
<feature type="transmembrane region" description="Helical" evidence="5">
    <location>
        <begin position="304"/>
        <end position="325"/>
    </location>
</feature>
<feature type="transmembrane region" description="Helical" evidence="5">
    <location>
        <begin position="550"/>
        <end position="573"/>
    </location>
</feature>
<protein>
    <submittedName>
        <fullName evidence="7">MFS general substrate transporter</fullName>
    </submittedName>
</protein>
<feature type="transmembrane region" description="Helical" evidence="5">
    <location>
        <begin position="451"/>
        <end position="470"/>
    </location>
</feature>
<organism evidence="7 8">
    <name type="scientific">Zopfia rhizophila CBS 207.26</name>
    <dbReference type="NCBI Taxonomy" id="1314779"/>
    <lineage>
        <taxon>Eukaryota</taxon>
        <taxon>Fungi</taxon>
        <taxon>Dikarya</taxon>
        <taxon>Ascomycota</taxon>
        <taxon>Pezizomycotina</taxon>
        <taxon>Dothideomycetes</taxon>
        <taxon>Dothideomycetes incertae sedis</taxon>
        <taxon>Zopfiaceae</taxon>
        <taxon>Zopfia</taxon>
    </lineage>
</organism>
<dbReference type="EMBL" id="ML994651">
    <property type="protein sequence ID" value="KAF2181635.1"/>
    <property type="molecule type" value="Genomic_DNA"/>
</dbReference>
<dbReference type="PANTHER" id="PTHR23502:SF23">
    <property type="entry name" value="FLUCONAZOLE RESISTANCE PROTEIN 1"/>
    <property type="match status" value="1"/>
</dbReference>
<feature type="transmembrane region" description="Helical" evidence="5">
    <location>
        <begin position="491"/>
        <end position="510"/>
    </location>
</feature>
<dbReference type="Gene3D" id="1.20.1250.20">
    <property type="entry name" value="MFS general substrate transporter like domains"/>
    <property type="match status" value="1"/>
</dbReference>
<dbReference type="PANTHER" id="PTHR23502">
    <property type="entry name" value="MAJOR FACILITATOR SUPERFAMILY"/>
    <property type="match status" value="1"/>
</dbReference>
<keyword evidence="3 5" id="KW-1133">Transmembrane helix</keyword>
<dbReference type="Pfam" id="PF07690">
    <property type="entry name" value="MFS_1"/>
    <property type="match status" value="1"/>
</dbReference>
<feature type="transmembrane region" description="Helical" evidence="5">
    <location>
        <begin position="345"/>
        <end position="364"/>
    </location>
</feature>
<keyword evidence="8" id="KW-1185">Reference proteome</keyword>
<dbReference type="OrthoDB" id="3357846at2759"/>
<dbReference type="PROSITE" id="PS50850">
    <property type="entry name" value="MFS"/>
    <property type="match status" value="1"/>
</dbReference>
<dbReference type="CDD" id="cd17323">
    <property type="entry name" value="MFS_Tpo1_MDR_like"/>
    <property type="match status" value="1"/>
</dbReference>
<dbReference type="FunFam" id="1.20.1250.20:FF:000011">
    <property type="entry name" value="MFS multidrug transporter, putative"/>
    <property type="match status" value="1"/>
</dbReference>
<keyword evidence="2 5" id="KW-0812">Transmembrane</keyword>
<dbReference type="InterPro" id="IPR011701">
    <property type="entry name" value="MFS"/>
</dbReference>
<evidence type="ECO:0000256" key="5">
    <source>
        <dbReference type="SAM" id="Phobius"/>
    </source>
</evidence>
<dbReference type="GO" id="GO:0015244">
    <property type="term" value="F:fluconazole transmembrane transporter activity"/>
    <property type="evidence" value="ECO:0007669"/>
    <property type="project" value="TreeGrafter"/>
</dbReference>
<dbReference type="GO" id="GO:0005886">
    <property type="term" value="C:plasma membrane"/>
    <property type="evidence" value="ECO:0007669"/>
    <property type="project" value="TreeGrafter"/>
</dbReference>
<feature type="transmembrane region" description="Helical" evidence="5">
    <location>
        <begin position="211"/>
        <end position="235"/>
    </location>
</feature>
<feature type="domain" description="Major facilitator superfamily (MFS) profile" evidence="6">
    <location>
        <begin position="178"/>
        <end position="619"/>
    </location>
</feature>
<feature type="transmembrane region" description="Helical" evidence="5">
    <location>
        <begin position="412"/>
        <end position="431"/>
    </location>
</feature>
<gene>
    <name evidence="7" type="ORF">K469DRAFT_713241</name>
</gene>
<name>A0A6A6DRZ2_9PEZI</name>
<dbReference type="GO" id="GO:1990961">
    <property type="term" value="P:xenobiotic detoxification by transmembrane export across the plasma membrane"/>
    <property type="evidence" value="ECO:0007669"/>
    <property type="project" value="TreeGrafter"/>
</dbReference>
<feature type="transmembrane region" description="Helical" evidence="5">
    <location>
        <begin position="585"/>
        <end position="606"/>
    </location>
</feature>
<feature type="transmembrane region" description="Helical" evidence="5">
    <location>
        <begin position="247"/>
        <end position="264"/>
    </location>
</feature>
<proteinExistence type="predicted"/>
<accession>A0A6A6DRZ2</accession>
<dbReference type="SUPFAM" id="SSF103473">
    <property type="entry name" value="MFS general substrate transporter"/>
    <property type="match status" value="1"/>
</dbReference>
<dbReference type="InterPro" id="IPR036259">
    <property type="entry name" value="MFS_trans_sf"/>
</dbReference>
<sequence>MLSLIRDAPIGQIIRWATNGRVLQYPEENPDYQCPNCYSHPNEKSKQIPVEEEAPVVEPEGHPVEEVVYPDPETILERKSEDDEEEESDLDKIKTVQSARTASTVRTQLSRVGTRTALQKSVSRADLEQQFSLATIEKGPTRPIEPEKLEDGTILVDWYTTDDPENPQNWGFGKKAAVSTQIYLYTLSVYMGSAIYAPSTEGVMERFGVSVGAAALGLSMYVLAYGIGPLLFSPLSEIPFIGRNPPYILSYAIFVILLVPTALVDNFAGLVVLRFLQGFFGSPCLATGGATLQDMYSIIKLPYVLSLWAFAATCGPALGPIISGFSVQAENWRWSLWEMLWLNGPVWIVLFLFLPETSSATILLRRAQRLRKLTGDNRLKAQSEIDQSNLTPRDVAIEALWRPIQLMLLDPSIAFTAIYTALIYGIFYSFFEAFPLVYNVMYGFNLGQMGLTFLSITVAVIISIAWYWWYIYYVVEPSIRNNGLGEPERRLIPALFVTFLVPIGLFMFGWTSNPKIHWVASVIGIGITTVGIFLIIQCIFLYLPLVYPQYAASLFAGNDFLRSSVAAGAIHFSHPMFVNLGVSKGITLLAGLTCGCSLGVFVLYSFGAKLRARSRFAAK</sequence>
<evidence type="ECO:0000256" key="1">
    <source>
        <dbReference type="ARBA" id="ARBA00004141"/>
    </source>
</evidence>
<evidence type="ECO:0000256" key="2">
    <source>
        <dbReference type="ARBA" id="ARBA00022692"/>
    </source>
</evidence>
<dbReference type="AlphaFoldDB" id="A0A6A6DRZ2"/>
<dbReference type="InterPro" id="IPR020846">
    <property type="entry name" value="MFS_dom"/>
</dbReference>
<comment type="subcellular location">
    <subcellularLocation>
        <location evidence="1">Membrane</location>
        <topology evidence="1">Multi-pass membrane protein</topology>
    </subcellularLocation>
</comment>
<feature type="transmembrane region" description="Helical" evidence="5">
    <location>
        <begin position="182"/>
        <end position="199"/>
    </location>
</feature>
<feature type="transmembrane region" description="Helical" evidence="5">
    <location>
        <begin position="516"/>
        <end position="543"/>
    </location>
</feature>
<reference evidence="7" key="1">
    <citation type="journal article" date="2020" name="Stud. Mycol.">
        <title>101 Dothideomycetes genomes: a test case for predicting lifestyles and emergence of pathogens.</title>
        <authorList>
            <person name="Haridas S."/>
            <person name="Albert R."/>
            <person name="Binder M."/>
            <person name="Bloem J."/>
            <person name="Labutti K."/>
            <person name="Salamov A."/>
            <person name="Andreopoulos B."/>
            <person name="Baker S."/>
            <person name="Barry K."/>
            <person name="Bills G."/>
            <person name="Bluhm B."/>
            <person name="Cannon C."/>
            <person name="Castanera R."/>
            <person name="Culley D."/>
            <person name="Daum C."/>
            <person name="Ezra D."/>
            <person name="Gonzalez J."/>
            <person name="Henrissat B."/>
            <person name="Kuo A."/>
            <person name="Liang C."/>
            <person name="Lipzen A."/>
            <person name="Lutzoni F."/>
            <person name="Magnuson J."/>
            <person name="Mondo S."/>
            <person name="Nolan M."/>
            <person name="Ohm R."/>
            <person name="Pangilinan J."/>
            <person name="Park H.-J."/>
            <person name="Ramirez L."/>
            <person name="Alfaro M."/>
            <person name="Sun H."/>
            <person name="Tritt A."/>
            <person name="Yoshinaga Y."/>
            <person name="Zwiers L.-H."/>
            <person name="Turgeon B."/>
            <person name="Goodwin S."/>
            <person name="Spatafora J."/>
            <person name="Crous P."/>
            <person name="Grigoriev I."/>
        </authorList>
    </citation>
    <scope>NUCLEOTIDE SEQUENCE</scope>
    <source>
        <strain evidence="7">CBS 207.26</strain>
    </source>
</reference>
<evidence type="ECO:0000259" key="6">
    <source>
        <dbReference type="PROSITE" id="PS50850"/>
    </source>
</evidence>
<keyword evidence="4 5" id="KW-0472">Membrane</keyword>
<evidence type="ECO:0000256" key="3">
    <source>
        <dbReference type="ARBA" id="ARBA00022989"/>
    </source>
</evidence>